<evidence type="ECO:0000256" key="2">
    <source>
        <dbReference type="ARBA" id="ARBA00022729"/>
    </source>
</evidence>
<feature type="domain" description="RagB/SusD" evidence="5">
    <location>
        <begin position="323"/>
        <end position="665"/>
    </location>
</feature>
<dbReference type="EMBL" id="SNRY01000380">
    <property type="protein sequence ID" value="KAA6341554.1"/>
    <property type="molecule type" value="Genomic_DNA"/>
</dbReference>
<organism evidence="7">
    <name type="scientific">termite gut metagenome</name>
    <dbReference type="NCBI Taxonomy" id="433724"/>
    <lineage>
        <taxon>unclassified sequences</taxon>
        <taxon>metagenomes</taxon>
        <taxon>organismal metagenomes</taxon>
    </lineage>
</organism>
<dbReference type="InterPro" id="IPR012944">
    <property type="entry name" value="SusD_RagB_dom"/>
</dbReference>
<evidence type="ECO:0000256" key="3">
    <source>
        <dbReference type="ARBA" id="ARBA00023136"/>
    </source>
</evidence>
<keyword evidence="4" id="KW-0998">Cell outer membrane</keyword>
<evidence type="ECO:0000259" key="6">
    <source>
        <dbReference type="Pfam" id="PF14322"/>
    </source>
</evidence>
<accession>A0A5J4S677</accession>
<dbReference type="Gene3D" id="1.25.40.390">
    <property type="match status" value="1"/>
</dbReference>
<feature type="domain" description="SusD-like N-terminal" evidence="6">
    <location>
        <begin position="112"/>
        <end position="244"/>
    </location>
</feature>
<evidence type="ECO:0000256" key="4">
    <source>
        <dbReference type="ARBA" id="ARBA00023237"/>
    </source>
</evidence>
<dbReference type="InterPro" id="IPR011990">
    <property type="entry name" value="TPR-like_helical_dom_sf"/>
</dbReference>
<dbReference type="Pfam" id="PF14322">
    <property type="entry name" value="SusD-like_3"/>
    <property type="match status" value="1"/>
</dbReference>
<dbReference type="AlphaFoldDB" id="A0A5J4S677"/>
<keyword evidence="2" id="KW-0732">Signal</keyword>
<gene>
    <name evidence="7" type="ORF">EZS27_010647</name>
</gene>
<evidence type="ECO:0000256" key="1">
    <source>
        <dbReference type="ARBA" id="ARBA00004442"/>
    </source>
</evidence>
<reference evidence="7" key="1">
    <citation type="submission" date="2019-03" db="EMBL/GenBank/DDBJ databases">
        <title>Single cell metagenomics reveals metabolic interactions within the superorganism composed of flagellate Streblomastix strix and complex community of Bacteroidetes bacteria on its surface.</title>
        <authorList>
            <person name="Treitli S.C."/>
            <person name="Kolisko M."/>
            <person name="Husnik F."/>
            <person name="Keeling P."/>
            <person name="Hampl V."/>
        </authorList>
    </citation>
    <scope>NUCLEOTIDE SEQUENCE</scope>
    <source>
        <strain evidence="7">STM</strain>
    </source>
</reference>
<keyword evidence="3" id="KW-0472">Membrane</keyword>
<dbReference type="GO" id="GO:0009279">
    <property type="term" value="C:cell outer membrane"/>
    <property type="evidence" value="ECO:0007669"/>
    <property type="project" value="UniProtKB-SubCell"/>
</dbReference>
<name>A0A5J4S677_9ZZZZ</name>
<comment type="subcellular location">
    <subcellularLocation>
        <location evidence="1">Cell outer membrane</location>
    </subcellularLocation>
</comment>
<comment type="caution">
    <text evidence="7">The sequence shown here is derived from an EMBL/GenBank/DDBJ whole genome shotgun (WGS) entry which is preliminary data.</text>
</comment>
<dbReference type="Pfam" id="PF07980">
    <property type="entry name" value="SusD_RagB"/>
    <property type="match status" value="1"/>
</dbReference>
<dbReference type="InterPro" id="IPR033985">
    <property type="entry name" value="SusD-like_N"/>
</dbReference>
<evidence type="ECO:0000259" key="5">
    <source>
        <dbReference type="Pfam" id="PF07980"/>
    </source>
</evidence>
<dbReference type="SUPFAM" id="SSF48452">
    <property type="entry name" value="TPR-like"/>
    <property type="match status" value="1"/>
</dbReference>
<sequence>MEKKILKSKIAVILALFLTLGSSCNDYLQLESLEKVSADQLLTSEDGLKTLLADLYNSIPMEDFNFRPAVGFNRRGWGGGVSEIVMTSMFTDESVKSDGGEPMGGSTGFQYFYQDDDNTAYKRNRDVSLFLENIEVAKNAGTIDEATFNRLSSEAHFIRAYIYFGLAKRYGGVPLIDRALDNDYLPGTDNAALFIPRNTEKDTWAFILKECDLAVSYLPEKVSSSDGIYRASKWAAYGLKSRAALHAASLAKYWDKAPLAGEAADLNLVGMSPGDAEFFYNECLSASKAIIDNSGHSLYMPNPSNSEEAATNYQYLFLTSNEEIIFSRAYLDGTTIENQGHDYDIRYSPAQANPGFHKFGRFSPTLDIVDLYEDYTDNGTGKSAKIMTRTDGNEDFYTPNPNNLDVNIPFKKYDDLYEPFKNKDARLLASIIVPGASYKGAKIVMQGGLIGKSGNAIVYASGSEVGLDNKTYYTYGAESAAGYSGFFAMGRSDDANFSCSGFSIRKYLAENKNVPGVERSSTTSWIDIRLAEIYLNYAEAAVESGKGDHTLAAQYINSLRKRAGHKDVIPLTLDNVLKERRIELAFEGSRYWDMFRRRDYHTFFTAGRRHALIPMIDLREQTPKYVFVRVNLYYDEQAGGRTFNPINYYFSIPGTNTNHLVQNPGH</sequence>
<proteinExistence type="predicted"/>
<evidence type="ECO:0000313" key="7">
    <source>
        <dbReference type="EMBL" id="KAA6341554.1"/>
    </source>
</evidence>
<protein>
    <submittedName>
        <fullName evidence="7">RagB/SusD family nutrient uptake outer membrane protein</fullName>
    </submittedName>
</protein>
<dbReference type="PROSITE" id="PS51257">
    <property type="entry name" value="PROKAR_LIPOPROTEIN"/>
    <property type="match status" value="1"/>
</dbReference>